<comment type="caution">
    <text evidence="1">The sequence shown here is derived from an EMBL/GenBank/DDBJ whole genome shotgun (WGS) entry which is preliminary data.</text>
</comment>
<dbReference type="EMBL" id="JAAIUW010000008">
    <property type="protein sequence ID" value="KAF7820515.1"/>
    <property type="molecule type" value="Genomic_DNA"/>
</dbReference>
<dbReference type="AlphaFoldDB" id="A0A834TEX0"/>
<gene>
    <name evidence="1" type="ORF">G2W53_025970</name>
</gene>
<evidence type="ECO:0000313" key="1">
    <source>
        <dbReference type="EMBL" id="KAF7820515.1"/>
    </source>
</evidence>
<reference evidence="1" key="1">
    <citation type="submission" date="2020-09" db="EMBL/GenBank/DDBJ databases">
        <title>Genome-Enabled Discovery of Anthraquinone Biosynthesis in Senna tora.</title>
        <authorList>
            <person name="Kang S.-H."/>
            <person name="Pandey R.P."/>
            <person name="Lee C.-M."/>
            <person name="Sim J.-S."/>
            <person name="Jeong J.-T."/>
            <person name="Choi B.-S."/>
            <person name="Jung M."/>
            <person name="Ginzburg D."/>
            <person name="Zhao K."/>
            <person name="Won S.Y."/>
            <person name="Oh T.-J."/>
            <person name="Yu Y."/>
            <person name="Kim N.-H."/>
            <person name="Lee O.R."/>
            <person name="Lee T.-H."/>
            <person name="Bashyal P."/>
            <person name="Kim T.-S."/>
            <person name="Lee W.-H."/>
            <person name="Kawkins C."/>
            <person name="Kim C.-K."/>
            <person name="Kim J.S."/>
            <person name="Ahn B.O."/>
            <person name="Rhee S.Y."/>
            <person name="Sohng J.K."/>
        </authorList>
    </citation>
    <scope>NUCLEOTIDE SEQUENCE</scope>
    <source>
        <tissue evidence="1">Leaf</tissue>
    </source>
</reference>
<keyword evidence="2" id="KW-1185">Reference proteome</keyword>
<organism evidence="1 2">
    <name type="scientific">Senna tora</name>
    <dbReference type="NCBI Taxonomy" id="362788"/>
    <lineage>
        <taxon>Eukaryota</taxon>
        <taxon>Viridiplantae</taxon>
        <taxon>Streptophyta</taxon>
        <taxon>Embryophyta</taxon>
        <taxon>Tracheophyta</taxon>
        <taxon>Spermatophyta</taxon>
        <taxon>Magnoliopsida</taxon>
        <taxon>eudicotyledons</taxon>
        <taxon>Gunneridae</taxon>
        <taxon>Pentapetalae</taxon>
        <taxon>rosids</taxon>
        <taxon>fabids</taxon>
        <taxon>Fabales</taxon>
        <taxon>Fabaceae</taxon>
        <taxon>Caesalpinioideae</taxon>
        <taxon>Cassia clade</taxon>
        <taxon>Senna</taxon>
    </lineage>
</organism>
<protein>
    <submittedName>
        <fullName evidence="1">Uncharacterized protein</fullName>
    </submittedName>
</protein>
<dbReference type="Proteomes" id="UP000634136">
    <property type="component" value="Unassembled WGS sequence"/>
</dbReference>
<accession>A0A834TEX0</accession>
<sequence>MPHKAKEARPAEQLLLSSTEATPEAARSIRDFTHIQQDVEQRGNAERRFRCHGFETVVTAIHSCRSSRKAVGSILDCSGLIWTIGFHVLLLNGLKREGGFSNFGWYHALTKDEKNFTLAACSSE</sequence>
<name>A0A834TEX0_9FABA</name>
<evidence type="ECO:0000313" key="2">
    <source>
        <dbReference type="Proteomes" id="UP000634136"/>
    </source>
</evidence>
<proteinExistence type="predicted"/>